<dbReference type="EMBL" id="DS113253">
    <property type="protein sequence ID" value="EAY15647.1"/>
    <property type="molecule type" value="Genomic_DNA"/>
</dbReference>
<dbReference type="PROSITE" id="PS50082">
    <property type="entry name" value="WD_REPEATS_2"/>
    <property type="match status" value="1"/>
</dbReference>
<dbReference type="SUPFAM" id="SSF50978">
    <property type="entry name" value="WD40 repeat-like"/>
    <property type="match status" value="1"/>
</dbReference>
<proteinExistence type="predicted"/>
<dbReference type="eggNOG" id="KOG4155">
    <property type="taxonomic scope" value="Eukaryota"/>
</dbReference>
<dbReference type="AlphaFoldDB" id="A2DVG8"/>
<feature type="repeat" description="WD" evidence="1">
    <location>
        <begin position="154"/>
        <end position="196"/>
    </location>
</feature>
<dbReference type="STRING" id="5722.A2DVG8"/>
<evidence type="ECO:0000313" key="3">
    <source>
        <dbReference type="Proteomes" id="UP000001542"/>
    </source>
</evidence>
<evidence type="ECO:0000256" key="1">
    <source>
        <dbReference type="PROSITE-ProRule" id="PRU00221"/>
    </source>
</evidence>
<keyword evidence="1" id="KW-0853">WD repeat</keyword>
<dbReference type="InterPro" id="IPR036322">
    <property type="entry name" value="WD40_repeat_dom_sf"/>
</dbReference>
<dbReference type="SMART" id="SM00320">
    <property type="entry name" value="WD40"/>
    <property type="match status" value="4"/>
</dbReference>
<name>A2DVG8_TRIV3</name>
<dbReference type="OrthoDB" id="361494at2759"/>
<dbReference type="VEuPathDB" id="TrichDB:TVAGG3_0990030"/>
<reference evidence="2" key="2">
    <citation type="journal article" date="2007" name="Science">
        <title>Draft genome sequence of the sexually transmitted pathogen Trichomonas vaginalis.</title>
        <authorList>
            <person name="Carlton J.M."/>
            <person name="Hirt R.P."/>
            <person name="Silva J.C."/>
            <person name="Delcher A.L."/>
            <person name="Schatz M."/>
            <person name="Zhao Q."/>
            <person name="Wortman J.R."/>
            <person name="Bidwell S.L."/>
            <person name="Alsmark U.C.M."/>
            <person name="Besteiro S."/>
            <person name="Sicheritz-Ponten T."/>
            <person name="Noel C.J."/>
            <person name="Dacks J.B."/>
            <person name="Foster P.G."/>
            <person name="Simillion C."/>
            <person name="Van de Peer Y."/>
            <person name="Miranda-Saavedra D."/>
            <person name="Barton G.J."/>
            <person name="Westrop G.D."/>
            <person name="Mueller S."/>
            <person name="Dessi D."/>
            <person name="Fiori P.L."/>
            <person name="Ren Q."/>
            <person name="Paulsen I."/>
            <person name="Zhang H."/>
            <person name="Bastida-Corcuera F.D."/>
            <person name="Simoes-Barbosa A."/>
            <person name="Brown M.T."/>
            <person name="Hayes R.D."/>
            <person name="Mukherjee M."/>
            <person name="Okumura C.Y."/>
            <person name="Schneider R."/>
            <person name="Smith A.J."/>
            <person name="Vanacova S."/>
            <person name="Villalvazo M."/>
            <person name="Haas B.J."/>
            <person name="Pertea M."/>
            <person name="Feldblyum T.V."/>
            <person name="Utterback T.R."/>
            <person name="Shu C.L."/>
            <person name="Osoegawa K."/>
            <person name="de Jong P.J."/>
            <person name="Hrdy I."/>
            <person name="Horvathova L."/>
            <person name="Zubacova Z."/>
            <person name="Dolezal P."/>
            <person name="Malik S.B."/>
            <person name="Logsdon J.M. Jr."/>
            <person name="Henze K."/>
            <person name="Gupta A."/>
            <person name="Wang C.C."/>
            <person name="Dunne R.L."/>
            <person name="Upcroft J.A."/>
            <person name="Upcroft P."/>
            <person name="White O."/>
            <person name="Salzberg S.L."/>
            <person name="Tang P."/>
            <person name="Chiu C.-H."/>
            <person name="Lee Y.-S."/>
            <person name="Embley T.M."/>
            <person name="Coombs G.H."/>
            <person name="Mottram J.C."/>
            <person name="Tachezy J."/>
            <person name="Fraser-Liggett C.M."/>
            <person name="Johnson P.J."/>
        </authorList>
    </citation>
    <scope>NUCLEOTIDE SEQUENCE [LARGE SCALE GENOMIC DNA]</scope>
    <source>
        <strain evidence="2">G3</strain>
    </source>
</reference>
<evidence type="ECO:0000313" key="2">
    <source>
        <dbReference type="EMBL" id="EAY15647.1"/>
    </source>
</evidence>
<dbReference type="Proteomes" id="UP000001542">
    <property type="component" value="Unassembled WGS sequence"/>
</dbReference>
<keyword evidence="3" id="KW-1185">Reference proteome</keyword>
<accession>A2DVG8</accession>
<dbReference type="PANTHER" id="PTHR47822:SF2">
    <property type="entry name" value="F-BOX AND WD-40 DOMAIN PROTEIN 7"/>
    <property type="match status" value="1"/>
</dbReference>
<dbReference type="VEuPathDB" id="TrichDB:TVAG_209260"/>
<organism evidence="2 3">
    <name type="scientific">Trichomonas vaginalis (strain ATCC PRA-98 / G3)</name>
    <dbReference type="NCBI Taxonomy" id="412133"/>
    <lineage>
        <taxon>Eukaryota</taxon>
        <taxon>Metamonada</taxon>
        <taxon>Parabasalia</taxon>
        <taxon>Trichomonadida</taxon>
        <taxon>Trichomonadidae</taxon>
        <taxon>Trichomonas</taxon>
    </lineage>
</organism>
<dbReference type="PANTHER" id="PTHR47822">
    <property type="entry name" value="CARBOHYDRATE BINDING DOMAIN CONTAINING PROTEIN"/>
    <property type="match status" value="1"/>
</dbReference>
<dbReference type="Gene3D" id="2.130.10.10">
    <property type="entry name" value="YVTN repeat-like/Quinoprotein amine dehydrogenase"/>
    <property type="match status" value="2"/>
</dbReference>
<sequence length="322" mass="35282">MFDPSDLKLISEPAWTAETPGMTVGCIAYSPDGSQVAFSSSPNEMVVKNVINGEDVQTLQQSVTSHPLISCFFHPIEEDFLFTIYKDGHMFLYDMQTNEVLKTSRHLGSNISCADVDPFGEIFAIACSDGSIRIYDIEYMQRTTALVKISGHSGNAQSNQIFDLIFNPDDSNILLSAVGNDKVMIWDRRSGNSEKTISGPHIRGRGLAMYNNTITTASSRQVKQLEVWDFNTTRRLKDIQICGSPNCVAVAKNGVDMIVGMNDSTVGLAYDAEKYNFIGSTQPLKSNPSYAAVSPIGTTMVIGSEQGAIHCYNVKLIGNVYL</sequence>
<dbReference type="SMR" id="A2DVG8"/>
<dbReference type="Pfam" id="PF00400">
    <property type="entry name" value="WD40"/>
    <property type="match status" value="2"/>
</dbReference>
<dbReference type="InterPro" id="IPR001680">
    <property type="entry name" value="WD40_rpt"/>
</dbReference>
<protein>
    <submittedName>
        <fullName evidence="2">Uncharacterized protein</fullName>
    </submittedName>
</protein>
<dbReference type="InterPro" id="IPR015943">
    <property type="entry name" value="WD40/YVTN_repeat-like_dom_sf"/>
</dbReference>
<reference evidence="2" key="1">
    <citation type="submission" date="2006-10" db="EMBL/GenBank/DDBJ databases">
        <authorList>
            <person name="Amadeo P."/>
            <person name="Zhao Q."/>
            <person name="Wortman J."/>
            <person name="Fraser-Liggett C."/>
            <person name="Carlton J."/>
        </authorList>
    </citation>
    <scope>NUCLEOTIDE SEQUENCE</scope>
    <source>
        <strain evidence="2">G3</strain>
    </source>
</reference>
<dbReference type="InParanoid" id="A2DVG8"/>
<gene>
    <name evidence="2" type="ORF">TVAG_209260</name>
</gene>